<keyword evidence="2" id="KW-1185">Reference proteome</keyword>
<gene>
    <name evidence="1" type="ORF">AN963_11465</name>
</gene>
<evidence type="ECO:0000313" key="2">
    <source>
        <dbReference type="Proteomes" id="UP000051063"/>
    </source>
</evidence>
<dbReference type="Proteomes" id="UP000051063">
    <property type="component" value="Unassembled WGS sequence"/>
</dbReference>
<protein>
    <recommendedName>
        <fullName evidence="3">Phage tail protein</fullName>
    </recommendedName>
</protein>
<evidence type="ECO:0008006" key="3">
    <source>
        <dbReference type="Google" id="ProtNLM"/>
    </source>
</evidence>
<comment type="caution">
    <text evidence="1">The sequence shown here is derived from an EMBL/GenBank/DDBJ whole genome shotgun (WGS) entry which is preliminary data.</text>
</comment>
<evidence type="ECO:0000313" key="1">
    <source>
        <dbReference type="EMBL" id="KQL45669.1"/>
    </source>
</evidence>
<name>A0ABR5N506_BRECH</name>
<dbReference type="EMBL" id="LJJB01000010">
    <property type="protein sequence ID" value="KQL45669.1"/>
    <property type="molecule type" value="Genomic_DNA"/>
</dbReference>
<proteinExistence type="predicted"/>
<reference evidence="1 2" key="1">
    <citation type="submission" date="2015-09" db="EMBL/GenBank/DDBJ databases">
        <title>Genome sequencing project for genomic taxonomy and phylogenomics of Bacillus-like bacteria.</title>
        <authorList>
            <person name="Liu B."/>
            <person name="Wang J."/>
            <person name="Zhu Y."/>
            <person name="Liu G."/>
            <person name="Chen Q."/>
            <person name="Chen Z."/>
            <person name="Lan J."/>
            <person name="Che J."/>
            <person name="Ge C."/>
            <person name="Shi H."/>
            <person name="Pan Z."/>
            <person name="Liu X."/>
        </authorList>
    </citation>
    <scope>NUCLEOTIDE SEQUENCE [LARGE SCALE GENOMIC DNA]</scope>
    <source>
        <strain evidence="1 2">DSM 8552</strain>
    </source>
</reference>
<sequence>MRLKETFLVKHAVGGRTFIDSSKQDVVYHVEKVEAGWMFSLNVPFDAVVEDILNWKDELNVFLFHESEGEPTKKTWFYVKDNPVKYDHENHCLTIVAEAHIEYVPERFRAS</sequence>
<accession>A0ABR5N506</accession>
<organism evidence="1 2">
    <name type="scientific">Brevibacillus choshinensis</name>
    <dbReference type="NCBI Taxonomy" id="54911"/>
    <lineage>
        <taxon>Bacteria</taxon>
        <taxon>Bacillati</taxon>
        <taxon>Bacillota</taxon>
        <taxon>Bacilli</taxon>
        <taxon>Bacillales</taxon>
        <taxon>Paenibacillaceae</taxon>
        <taxon>Brevibacillus</taxon>
    </lineage>
</organism>